<evidence type="ECO:0000313" key="4">
    <source>
        <dbReference type="Proteomes" id="UP000231493"/>
    </source>
</evidence>
<dbReference type="GO" id="GO:0016810">
    <property type="term" value="F:hydrolase activity, acting on carbon-nitrogen (but not peptide) bonds"/>
    <property type="evidence" value="ECO:0007669"/>
    <property type="project" value="InterPro"/>
</dbReference>
<sequence>MIIKNVTVLNFSDLSIHKNVDLLIEGDRIKKIIKKKSIEPDGSGEERQKDSNLKYEGRDDEVIEGADFYVIPGLTNCHSHTGMILLRGCAEDVNSLNWFNKYIWVYEKNLLPEDVYIGTLLGAAEMLLSGVTLVCDHYFYMDKAFKAYQEAGMKADLAWAVFGRGDDQEENFKEAMNFTEKFSGVDKRISISLGPHSPYICPENFLKKVGDISHKTGLKIHIHVSEEKWQVDKSLKEKGKTPVQYLAGIGLIKENSILAHAYWATDRDLEIIKNAGAGVAHAPKTYMRFGFLKDFLPRALKSGIKIALASDGVVSNSSMSIFEAARDAALLAKLSVGDAEKGRIEEIIPLLSSGGKIMGNEKIGEIKEGYIADLVLIKKDSPNMNPAINIFANILYSLSQSDIDTVIVDGKVVVREGKLLTIDVKEVVKEANRIKERLLQRTDEKPMQEFGR</sequence>
<dbReference type="SUPFAM" id="SSF51338">
    <property type="entry name" value="Composite domain of metallo-dependent hydrolases"/>
    <property type="match status" value="1"/>
</dbReference>
<dbReference type="Gene3D" id="3.20.20.140">
    <property type="entry name" value="Metal-dependent hydrolases"/>
    <property type="match status" value="1"/>
</dbReference>
<dbReference type="PANTHER" id="PTHR43794">
    <property type="entry name" value="AMINOHYDROLASE SSNA-RELATED"/>
    <property type="match status" value="1"/>
</dbReference>
<organism evidence="3 4">
    <name type="scientific">Candidatus Infernicultor aquiphilus</name>
    <dbReference type="NCBI Taxonomy" id="1805029"/>
    <lineage>
        <taxon>Bacteria</taxon>
        <taxon>Pseudomonadati</taxon>
        <taxon>Atribacterota</taxon>
        <taxon>Candidatus Phoenicimicrobiia</taxon>
        <taxon>Candidatus Pheonicimicrobiales</taxon>
        <taxon>Candidatus Phoenicimicrobiaceae</taxon>
        <taxon>Candidatus Infernicultor</taxon>
    </lineage>
</organism>
<dbReference type="Gene3D" id="2.30.40.10">
    <property type="entry name" value="Urease, subunit C, domain 1"/>
    <property type="match status" value="1"/>
</dbReference>
<dbReference type="InterPro" id="IPR050287">
    <property type="entry name" value="MTA/SAH_deaminase"/>
</dbReference>
<reference evidence="4" key="1">
    <citation type="submission" date="2017-09" db="EMBL/GenBank/DDBJ databases">
        <title>Depth-based differentiation of microbial function through sediment-hosted aquifers and enrichment of novel symbionts in the deep terrestrial subsurface.</title>
        <authorList>
            <person name="Probst A.J."/>
            <person name="Ladd B."/>
            <person name="Jarett J.K."/>
            <person name="Geller-Mcgrath D.E."/>
            <person name="Sieber C.M."/>
            <person name="Emerson J.B."/>
            <person name="Anantharaman K."/>
            <person name="Thomas B.C."/>
            <person name="Malmstrom R."/>
            <person name="Stieglmeier M."/>
            <person name="Klingl A."/>
            <person name="Woyke T."/>
            <person name="Ryan C.M."/>
            <person name="Banfield J.F."/>
        </authorList>
    </citation>
    <scope>NUCLEOTIDE SEQUENCE [LARGE SCALE GENOMIC DNA]</scope>
</reference>
<proteinExistence type="predicted"/>
<dbReference type="EMBL" id="PFIP01000095">
    <property type="protein sequence ID" value="PIX34207.1"/>
    <property type="molecule type" value="Genomic_DNA"/>
</dbReference>
<gene>
    <name evidence="3" type="ORF">COZ58_04770</name>
</gene>
<dbReference type="CDD" id="cd01298">
    <property type="entry name" value="ATZ_TRZ_like"/>
    <property type="match status" value="1"/>
</dbReference>
<evidence type="ECO:0000259" key="2">
    <source>
        <dbReference type="Pfam" id="PF01979"/>
    </source>
</evidence>
<dbReference type="InterPro" id="IPR011059">
    <property type="entry name" value="Metal-dep_hydrolase_composite"/>
</dbReference>
<evidence type="ECO:0000256" key="1">
    <source>
        <dbReference type="ARBA" id="ARBA00022801"/>
    </source>
</evidence>
<dbReference type="AlphaFoldDB" id="A0A2M7K7V5"/>
<dbReference type="InterPro" id="IPR006680">
    <property type="entry name" value="Amidohydro-rel"/>
</dbReference>
<keyword evidence="1" id="KW-0378">Hydrolase</keyword>
<dbReference type="Proteomes" id="UP000231493">
    <property type="component" value="Unassembled WGS sequence"/>
</dbReference>
<evidence type="ECO:0000313" key="3">
    <source>
        <dbReference type="EMBL" id="PIX34207.1"/>
    </source>
</evidence>
<protein>
    <submittedName>
        <fullName evidence="3">Amidohydrolase</fullName>
    </submittedName>
</protein>
<feature type="domain" description="Amidohydrolase-related" evidence="2">
    <location>
        <begin position="69"/>
        <end position="413"/>
    </location>
</feature>
<dbReference type="SUPFAM" id="SSF51556">
    <property type="entry name" value="Metallo-dependent hydrolases"/>
    <property type="match status" value="1"/>
</dbReference>
<accession>A0A2M7K7V5</accession>
<dbReference type="Pfam" id="PF01979">
    <property type="entry name" value="Amidohydro_1"/>
    <property type="match status" value="1"/>
</dbReference>
<name>A0A2M7K7V5_9BACT</name>
<dbReference type="PANTHER" id="PTHR43794:SF11">
    <property type="entry name" value="AMIDOHYDROLASE-RELATED DOMAIN-CONTAINING PROTEIN"/>
    <property type="match status" value="1"/>
</dbReference>
<comment type="caution">
    <text evidence="3">The sequence shown here is derived from an EMBL/GenBank/DDBJ whole genome shotgun (WGS) entry which is preliminary data.</text>
</comment>
<dbReference type="InterPro" id="IPR032466">
    <property type="entry name" value="Metal_Hydrolase"/>
</dbReference>